<keyword evidence="6 11" id="KW-0862">Zinc</keyword>
<organism evidence="15 16">
    <name type="scientific">Paenibacillus campinasensis</name>
    <dbReference type="NCBI Taxonomy" id="66347"/>
    <lineage>
        <taxon>Bacteria</taxon>
        <taxon>Bacillati</taxon>
        <taxon>Bacillota</taxon>
        <taxon>Bacilli</taxon>
        <taxon>Bacillales</taxon>
        <taxon>Paenibacillaceae</taxon>
        <taxon>Paenibacillus</taxon>
    </lineage>
</organism>
<dbReference type="Proteomes" id="UP000215596">
    <property type="component" value="Unassembled WGS sequence"/>
</dbReference>
<feature type="domain" description="Beta-galactosidase trimerisation" evidence="13">
    <location>
        <begin position="398"/>
        <end position="599"/>
    </location>
</feature>
<dbReference type="SUPFAM" id="SSF51445">
    <property type="entry name" value="(Trans)glycosidases"/>
    <property type="match status" value="1"/>
</dbReference>
<dbReference type="EC" id="3.2.1.23" evidence="3 8"/>
<dbReference type="AlphaFoldDB" id="A0A268F3A4"/>
<feature type="binding site" evidence="11">
    <location>
        <position position="162"/>
    </location>
    <ligand>
        <name>Zn(2+)</name>
        <dbReference type="ChEBI" id="CHEBI:29105"/>
    </ligand>
</feature>
<evidence type="ECO:0000256" key="11">
    <source>
        <dbReference type="PIRSR" id="PIRSR001084-3"/>
    </source>
</evidence>
<sequence>MPDLQPWSRLRMGVDYYPEHWDVSMWEEDALLMKRTGVKIVRLAEFAWSRLEPAEGQFDFTWLDQAVDLFHHHDIGVVLGTPTNTPPRWLTDSCPDVLPITASGQPVHVGVRGHRCFNSPSMRTYASRIVHRLAEHYAGHPAVEGWQIDNEYWLLECHCTACNERFREWVKAKYETLDEVNRSWGTVVWSGEFNDWTQITTPLGGSPFQNPSYLLDYYRFQSASAAQFQQEQIALIRKLAPEHYITHNFHSYPQKLDLHQIGEELDFASFDYYPNTSPDKTSTGPYSGALSLDLTRGIKRRGFWIMEQLSGPPGCWFPMWRTPQPGFIRAFAWQTIARGADTVVHFRWRSALQGAEQYWHGLIDHSNVPGRRFEEFTQLCEEVNKAAANLSGTTVQSEAAILYASDQLLSMGIQKQSEGLDYYENIKQWHKALTKLGIGVDVIHTDAQLDSYKLVIAPHLYLMDEALAERLESYAASGGTVILTTRSGVKQMNNICHMEQLPALLSRCAGVTVSEYDPIGKDAHIITTGDASYACSQWNDLLVPQTAEPIAWYNDDFYCGTPAVTRNRLGEGTVYYTGTQPEEAYLIRLLREAASVAGLSCFDKELPEGVQLTVRTGEQASYLFVLNLSREEAVVELEAAYPSLLTGEVCGRELTLPPYGVEILELPREHA</sequence>
<dbReference type="OrthoDB" id="9800974at2"/>
<dbReference type="InterPro" id="IPR013780">
    <property type="entry name" value="Glyco_hydro_b"/>
</dbReference>
<dbReference type="Pfam" id="PF02449">
    <property type="entry name" value="Glyco_hydro_42"/>
    <property type="match status" value="1"/>
</dbReference>
<dbReference type="RefSeq" id="WP_095263348.1">
    <property type="nucleotide sequence ID" value="NZ_NPBY01000009.1"/>
</dbReference>
<dbReference type="InterPro" id="IPR013738">
    <property type="entry name" value="Beta_galactosidase_Trimer"/>
</dbReference>
<gene>
    <name evidence="15" type="ORF">CHH67_02225</name>
</gene>
<feature type="binding site" evidence="11">
    <location>
        <position position="159"/>
    </location>
    <ligand>
        <name>Zn(2+)</name>
        <dbReference type="ChEBI" id="CHEBI:29105"/>
    </ligand>
</feature>
<feature type="binding site" evidence="11">
    <location>
        <position position="157"/>
    </location>
    <ligand>
        <name>Zn(2+)</name>
        <dbReference type="ChEBI" id="CHEBI:29105"/>
    </ligand>
</feature>
<feature type="binding site" evidence="10">
    <location>
        <position position="316"/>
    </location>
    <ligand>
        <name>substrate</name>
    </ligand>
</feature>
<dbReference type="GO" id="GO:0046872">
    <property type="term" value="F:metal ion binding"/>
    <property type="evidence" value="ECO:0007669"/>
    <property type="project" value="UniProtKB-KW"/>
</dbReference>
<dbReference type="PANTHER" id="PTHR36447:SF2">
    <property type="entry name" value="BETA-GALACTOSIDASE YESZ"/>
    <property type="match status" value="1"/>
</dbReference>
<evidence type="ECO:0000256" key="8">
    <source>
        <dbReference type="PIRNR" id="PIRNR001084"/>
    </source>
</evidence>
<feature type="active site" description="Proton donor" evidence="9">
    <location>
        <position position="151"/>
    </location>
</feature>
<evidence type="ECO:0000259" key="13">
    <source>
        <dbReference type="Pfam" id="PF08532"/>
    </source>
</evidence>
<evidence type="ECO:0000313" key="15">
    <source>
        <dbReference type="EMBL" id="PAD79814.1"/>
    </source>
</evidence>
<keyword evidence="7 8" id="KW-0326">Glycosidase</keyword>
<dbReference type="GO" id="GO:0004565">
    <property type="term" value="F:beta-galactosidase activity"/>
    <property type="evidence" value="ECO:0007669"/>
    <property type="project" value="UniProtKB-EC"/>
</dbReference>
<dbReference type="CDD" id="cd03143">
    <property type="entry name" value="A4_beta-galactosidase_middle_domain"/>
    <property type="match status" value="1"/>
</dbReference>
<dbReference type="PANTHER" id="PTHR36447">
    <property type="entry name" value="BETA-GALACTOSIDASE GANA"/>
    <property type="match status" value="1"/>
</dbReference>
<evidence type="ECO:0000256" key="4">
    <source>
        <dbReference type="ARBA" id="ARBA00022723"/>
    </source>
</evidence>
<evidence type="ECO:0000256" key="6">
    <source>
        <dbReference type="ARBA" id="ARBA00022833"/>
    </source>
</evidence>
<protein>
    <recommendedName>
        <fullName evidence="3 8">Beta-galactosidase</fullName>
        <shortName evidence="8">Beta-gal</shortName>
        <ecNumber evidence="3 8">3.2.1.23</ecNumber>
    </recommendedName>
</protein>
<feature type="binding site" evidence="10">
    <location>
        <position position="112"/>
    </location>
    <ligand>
        <name>substrate</name>
    </ligand>
</feature>
<evidence type="ECO:0000256" key="3">
    <source>
        <dbReference type="ARBA" id="ARBA00012756"/>
    </source>
</evidence>
<dbReference type="InterPro" id="IPR013739">
    <property type="entry name" value="Beta_galactosidase_C"/>
</dbReference>
<dbReference type="Pfam" id="PF08532">
    <property type="entry name" value="Glyco_hydro_42M"/>
    <property type="match status" value="1"/>
</dbReference>
<feature type="domain" description="Beta-galactosidase C-terminal" evidence="14">
    <location>
        <begin position="609"/>
        <end position="665"/>
    </location>
</feature>
<dbReference type="Gene3D" id="3.20.20.80">
    <property type="entry name" value="Glycosidases"/>
    <property type="match status" value="1"/>
</dbReference>
<feature type="binding site" evidence="11">
    <location>
        <position position="116"/>
    </location>
    <ligand>
        <name>Zn(2+)</name>
        <dbReference type="ChEBI" id="CHEBI:29105"/>
    </ligand>
</feature>
<dbReference type="InterPro" id="IPR003476">
    <property type="entry name" value="Glyco_hydro_42"/>
</dbReference>
<evidence type="ECO:0000256" key="7">
    <source>
        <dbReference type="ARBA" id="ARBA00023295"/>
    </source>
</evidence>
<dbReference type="InterPro" id="IPR013529">
    <property type="entry name" value="Glyco_hydro_42_N"/>
</dbReference>
<dbReference type="PIRSF" id="PIRSF001084">
    <property type="entry name" value="B-galactosidase"/>
    <property type="match status" value="1"/>
</dbReference>
<comment type="similarity">
    <text evidence="2 8">Belongs to the glycosyl hydrolase 42 family.</text>
</comment>
<evidence type="ECO:0000259" key="12">
    <source>
        <dbReference type="Pfam" id="PF02449"/>
    </source>
</evidence>
<accession>A0A268F3A4</accession>
<proteinExistence type="inferred from homology"/>
<evidence type="ECO:0000256" key="1">
    <source>
        <dbReference type="ARBA" id="ARBA00001412"/>
    </source>
</evidence>
<keyword evidence="5 8" id="KW-0378">Hydrolase</keyword>
<dbReference type="Gene3D" id="2.60.40.1180">
    <property type="entry name" value="Golgi alpha-mannosidase II"/>
    <property type="match status" value="1"/>
</dbReference>
<feature type="active site" description="Nucleophile" evidence="9">
    <location>
        <position position="307"/>
    </location>
</feature>
<dbReference type="Gene3D" id="3.40.50.880">
    <property type="match status" value="1"/>
</dbReference>
<dbReference type="GO" id="GO:0006012">
    <property type="term" value="P:galactose metabolic process"/>
    <property type="evidence" value="ECO:0007669"/>
    <property type="project" value="InterPro"/>
</dbReference>
<feature type="domain" description="Glycoside hydrolase family 42 N-terminal" evidence="12">
    <location>
        <begin position="15"/>
        <end position="385"/>
    </location>
</feature>
<comment type="catalytic activity">
    <reaction evidence="1 8">
        <text>Hydrolysis of terminal non-reducing beta-D-galactose residues in beta-D-galactosides.</text>
        <dbReference type="EC" id="3.2.1.23"/>
    </reaction>
</comment>
<dbReference type="SUPFAM" id="SSF52317">
    <property type="entry name" value="Class I glutamine amidotransferase-like"/>
    <property type="match status" value="1"/>
</dbReference>
<evidence type="ECO:0000256" key="9">
    <source>
        <dbReference type="PIRSR" id="PIRSR001084-1"/>
    </source>
</evidence>
<dbReference type="Pfam" id="PF08533">
    <property type="entry name" value="Glyco_hydro_42C"/>
    <property type="match status" value="1"/>
</dbReference>
<evidence type="ECO:0000259" key="14">
    <source>
        <dbReference type="Pfam" id="PF08533"/>
    </source>
</evidence>
<dbReference type="InterPro" id="IPR017853">
    <property type="entry name" value="GH"/>
</dbReference>
<name>A0A268F3A4_9BACL</name>
<dbReference type="GO" id="GO:0009341">
    <property type="term" value="C:beta-galactosidase complex"/>
    <property type="evidence" value="ECO:0007669"/>
    <property type="project" value="InterPro"/>
</dbReference>
<dbReference type="InterPro" id="IPR029062">
    <property type="entry name" value="Class_I_gatase-like"/>
</dbReference>
<evidence type="ECO:0000256" key="10">
    <source>
        <dbReference type="PIRSR" id="PIRSR001084-2"/>
    </source>
</evidence>
<evidence type="ECO:0000256" key="5">
    <source>
        <dbReference type="ARBA" id="ARBA00022801"/>
    </source>
</evidence>
<feature type="binding site" evidence="10">
    <location>
        <position position="150"/>
    </location>
    <ligand>
        <name>substrate</name>
    </ligand>
</feature>
<dbReference type="EMBL" id="NPBY01000009">
    <property type="protein sequence ID" value="PAD79814.1"/>
    <property type="molecule type" value="Genomic_DNA"/>
</dbReference>
<evidence type="ECO:0000313" key="16">
    <source>
        <dbReference type="Proteomes" id="UP000215596"/>
    </source>
</evidence>
<evidence type="ECO:0000256" key="2">
    <source>
        <dbReference type="ARBA" id="ARBA00005940"/>
    </source>
</evidence>
<comment type="caution">
    <text evidence="15">The sequence shown here is derived from an EMBL/GenBank/DDBJ whole genome shotgun (WGS) entry which is preliminary data.</text>
</comment>
<reference evidence="15 16" key="1">
    <citation type="submission" date="2017-07" db="EMBL/GenBank/DDBJ databases">
        <title>Isolation and whole genome analysis of endospore-forming bacteria from heroin.</title>
        <authorList>
            <person name="Kalinowski J."/>
            <person name="Ahrens B."/>
            <person name="Al-Dilaimi A."/>
            <person name="Winkler A."/>
            <person name="Wibberg D."/>
            <person name="Schleenbecker U."/>
            <person name="Ruckert C."/>
            <person name="Wolfel R."/>
            <person name="Grass G."/>
        </authorList>
    </citation>
    <scope>NUCLEOTIDE SEQUENCE [LARGE SCALE GENOMIC DNA]</scope>
    <source>
        <strain evidence="15 16">7537-G1</strain>
    </source>
</reference>
<keyword evidence="4 11" id="KW-0479">Metal-binding</keyword>